<dbReference type="PANTHER" id="PTHR43814:SF1">
    <property type="entry name" value="ARGININOSUCCINATE LYASE"/>
    <property type="match status" value="1"/>
</dbReference>
<proteinExistence type="predicted"/>
<gene>
    <name evidence="9" type="ORF">ACFPPC_18535</name>
</gene>
<dbReference type="InterPro" id="IPR000362">
    <property type="entry name" value="Fumarate_lyase_fam"/>
</dbReference>
<dbReference type="InterPro" id="IPR009049">
    <property type="entry name" value="Argininosuccinate_lyase"/>
</dbReference>
<comment type="catalytic activity">
    <reaction evidence="1">
        <text>2-(N(omega)-L-arginino)succinate = fumarate + L-arginine</text>
        <dbReference type="Rhea" id="RHEA:24020"/>
        <dbReference type="ChEBI" id="CHEBI:29806"/>
        <dbReference type="ChEBI" id="CHEBI:32682"/>
        <dbReference type="ChEBI" id="CHEBI:57472"/>
        <dbReference type="EC" id="4.3.2.1"/>
    </reaction>
</comment>
<keyword evidence="6" id="KW-0732">Signal</keyword>
<dbReference type="GO" id="GO:0016829">
    <property type="term" value="F:lyase activity"/>
    <property type="evidence" value="ECO:0007669"/>
    <property type="project" value="UniProtKB-KW"/>
</dbReference>
<dbReference type="InterPro" id="IPR024083">
    <property type="entry name" value="Fumarase/histidase_N"/>
</dbReference>
<dbReference type="EMBL" id="JBHSLV010000032">
    <property type="protein sequence ID" value="MFC5394638.1"/>
    <property type="molecule type" value="Genomic_DNA"/>
</dbReference>
<feature type="domain" description="Fumarate lyase N-terminal" evidence="7">
    <location>
        <begin position="97"/>
        <end position="288"/>
    </location>
</feature>
<feature type="signal peptide" evidence="6">
    <location>
        <begin position="1"/>
        <end position="22"/>
    </location>
</feature>
<dbReference type="PRINTS" id="PR00145">
    <property type="entry name" value="ARGSUCLYASE"/>
</dbReference>
<evidence type="ECO:0000259" key="7">
    <source>
        <dbReference type="Pfam" id="PF00206"/>
    </source>
</evidence>
<dbReference type="Gene3D" id="1.10.275.10">
    <property type="entry name" value="Fumarase/aspartase (N-terminal domain)"/>
    <property type="match status" value="1"/>
</dbReference>
<accession>A0ABW0HBN4</accession>
<reference evidence="10" key="1">
    <citation type="journal article" date="2019" name="Int. J. Syst. Evol. Microbiol.">
        <title>The Global Catalogue of Microorganisms (GCM) 10K type strain sequencing project: providing services to taxonomists for standard genome sequencing and annotation.</title>
        <authorList>
            <consortium name="The Broad Institute Genomics Platform"/>
            <consortium name="The Broad Institute Genome Sequencing Center for Infectious Disease"/>
            <person name="Wu L."/>
            <person name="Ma J."/>
        </authorList>
    </citation>
    <scope>NUCLEOTIDE SEQUENCE [LARGE SCALE GENOMIC DNA]</scope>
    <source>
        <strain evidence="10">CGMCC 1.16326</strain>
    </source>
</reference>
<organism evidence="9 10">
    <name type="scientific">Bosea vestrisii</name>
    <dbReference type="NCBI Taxonomy" id="151416"/>
    <lineage>
        <taxon>Bacteria</taxon>
        <taxon>Pseudomonadati</taxon>
        <taxon>Pseudomonadota</taxon>
        <taxon>Alphaproteobacteria</taxon>
        <taxon>Hyphomicrobiales</taxon>
        <taxon>Boseaceae</taxon>
        <taxon>Bosea</taxon>
    </lineage>
</organism>
<evidence type="ECO:0000256" key="5">
    <source>
        <dbReference type="ARBA" id="ARBA00023239"/>
    </source>
</evidence>
<dbReference type="Pfam" id="PF00206">
    <property type="entry name" value="Lyase_1"/>
    <property type="match status" value="1"/>
</dbReference>
<dbReference type="InterPro" id="IPR029419">
    <property type="entry name" value="Arg_succ_lyase_C"/>
</dbReference>
<keyword evidence="4" id="KW-0028">Amino-acid biosynthesis</keyword>
<dbReference type="InterPro" id="IPR022761">
    <property type="entry name" value="Fumarate_lyase_N"/>
</dbReference>
<evidence type="ECO:0000313" key="10">
    <source>
        <dbReference type="Proteomes" id="UP001596104"/>
    </source>
</evidence>
<dbReference type="PANTHER" id="PTHR43814">
    <property type="entry name" value="ARGININOSUCCINATE LYASE"/>
    <property type="match status" value="1"/>
</dbReference>
<protein>
    <recommendedName>
        <fullName evidence="3">argininosuccinate lyase</fullName>
        <ecNumber evidence="3">4.3.2.1</ecNumber>
    </recommendedName>
</protein>
<dbReference type="PRINTS" id="PR00149">
    <property type="entry name" value="FUMRATELYASE"/>
</dbReference>
<evidence type="ECO:0000259" key="8">
    <source>
        <dbReference type="Pfam" id="PF14698"/>
    </source>
</evidence>
<evidence type="ECO:0000256" key="1">
    <source>
        <dbReference type="ARBA" id="ARBA00000985"/>
    </source>
</evidence>
<evidence type="ECO:0000256" key="6">
    <source>
        <dbReference type="SAM" id="SignalP"/>
    </source>
</evidence>
<keyword evidence="4" id="KW-0055">Arginine biosynthesis</keyword>
<dbReference type="SUPFAM" id="SSF48557">
    <property type="entry name" value="L-aspartase-like"/>
    <property type="match status" value="1"/>
</dbReference>
<dbReference type="Pfam" id="PF14698">
    <property type="entry name" value="ASL_C2"/>
    <property type="match status" value="1"/>
</dbReference>
<dbReference type="InterPro" id="IPR008948">
    <property type="entry name" value="L-Aspartase-like"/>
</dbReference>
<evidence type="ECO:0000256" key="2">
    <source>
        <dbReference type="ARBA" id="ARBA00004941"/>
    </source>
</evidence>
<dbReference type="Gene3D" id="1.20.200.10">
    <property type="entry name" value="Fumarase/aspartase (Central domain)"/>
    <property type="match status" value="1"/>
</dbReference>
<name>A0ABW0HBN4_9HYPH</name>
<evidence type="ECO:0000256" key="4">
    <source>
        <dbReference type="ARBA" id="ARBA00022571"/>
    </source>
</evidence>
<evidence type="ECO:0000313" key="9">
    <source>
        <dbReference type="EMBL" id="MFC5394638.1"/>
    </source>
</evidence>
<evidence type="ECO:0000256" key="3">
    <source>
        <dbReference type="ARBA" id="ARBA00012338"/>
    </source>
</evidence>
<dbReference type="RefSeq" id="WP_377010076.1">
    <property type="nucleotide sequence ID" value="NZ_JBHSLV010000032.1"/>
</dbReference>
<comment type="caution">
    <text evidence="9">The sequence shown here is derived from an EMBL/GenBank/DDBJ whole genome shotgun (WGS) entry which is preliminary data.</text>
</comment>
<feature type="chain" id="PRO_5045338299" description="argininosuccinate lyase" evidence="6">
    <location>
        <begin position="23"/>
        <end position="502"/>
    </location>
</feature>
<feature type="domain" description="Argininosuccinate lyase C-terminal" evidence="8">
    <location>
        <begin position="366"/>
        <end position="444"/>
    </location>
</feature>
<keyword evidence="10" id="KW-1185">Reference proteome</keyword>
<dbReference type="Gene3D" id="1.10.40.30">
    <property type="entry name" value="Fumarase/aspartase (C-terminal domain)"/>
    <property type="match status" value="1"/>
</dbReference>
<keyword evidence="5 9" id="KW-0456">Lyase</keyword>
<dbReference type="EC" id="4.3.2.1" evidence="3"/>
<comment type="pathway">
    <text evidence="2">Amino-acid biosynthesis; L-arginine biosynthesis; L-arginine from L-ornithine and carbamoyl phosphate: step 3/3.</text>
</comment>
<sequence length="502" mass="54220">MRGSRTLIATAVLLAGSAWAFAQSAQKRDEFYWLGQINKASTVINSEEGLLDPALVPRIAAGLDKMLKAADAPGAKRPTLVITFEPLLIEAAGVEATLLHAGRSSQDMLSAVRAAMMRDELLRLAGQLNRLSATMLGFAEKHAGTIVPNYTNGVAAQPNSYGHYLLGHLSGLERDAERLREAYARLDRSPMGTTVLNGTSWPLNRPRMASYLGFAATVDNAYDAAQITAAEMPVEMGALATSIALHAGAFVEDVMVQYAQPRPWILLAEGDGNTYVSSAMPQKRNPGLLNGVRSQTSTAISLGIGRTIQAHNIPPGMSDPKSVRDNAAVISGAGAVVDGWDRILKALVIDPQRALEELNSDWTASQEVADVLMRQYRLPFRVGHHFASEIVDHAKAHDIKPSEFPYAEAQRIYQKTLKEMGVAGGDLPMSEAEFRATLDPVAIVRNRATAGGPQPAEMARMIASARQKLATQEGWIKERRERIDQALAGLDRDFAKLVPGAN</sequence>
<dbReference type="Proteomes" id="UP001596104">
    <property type="component" value="Unassembled WGS sequence"/>
</dbReference>